<dbReference type="AlphaFoldDB" id="B8BX07"/>
<dbReference type="GO" id="GO:0046872">
    <property type="term" value="F:metal ion binding"/>
    <property type="evidence" value="ECO:0007669"/>
    <property type="project" value="UniProtKB-KW"/>
</dbReference>
<evidence type="ECO:0000256" key="1">
    <source>
        <dbReference type="ARBA" id="ARBA00022723"/>
    </source>
</evidence>
<feature type="binding site" evidence="5">
    <location>
        <position position="33"/>
    </location>
    <ligand>
        <name>Zn(2+)</name>
        <dbReference type="ChEBI" id="CHEBI:29105"/>
        <label>1</label>
    </ligand>
</feature>
<dbReference type="InterPro" id="IPR023088">
    <property type="entry name" value="PDEase"/>
</dbReference>
<dbReference type="HOGENOM" id="CLU_005940_6_1_1"/>
<dbReference type="Proteomes" id="UP000001449">
    <property type="component" value="Chromosome 3"/>
</dbReference>
<dbReference type="EC" id="3.1.4.17" evidence="7"/>
<evidence type="ECO:0000256" key="2">
    <source>
        <dbReference type="ARBA" id="ARBA00022801"/>
    </source>
</evidence>
<feature type="binding site" evidence="4">
    <location>
        <begin position="29"/>
        <end position="33"/>
    </location>
    <ligand>
        <name>AMP</name>
        <dbReference type="ChEBI" id="CHEBI:456215"/>
    </ligand>
</feature>
<feature type="binding site" evidence="4">
    <location>
        <position position="193"/>
    </location>
    <ligand>
        <name>AMP</name>
        <dbReference type="ChEBI" id="CHEBI:456215"/>
    </ligand>
</feature>
<dbReference type="InterPro" id="IPR003607">
    <property type="entry name" value="HD/PDEase_dom"/>
</dbReference>
<dbReference type="Gene3D" id="1.10.1300.10">
    <property type="entry name" value="3'5'-cyclic nucleotide phosphodiesterase, catalytic domain"/>
    <property type="match status" value="1"/>
</dbReference>
<feature type="non-terminal residue" evidence="7">
    <location>
        <position position="285"/>
    </location>
</feature>
<feature type="binding site" evidence="4">
    <location>
        <position position="70"/>
    </location>
    <ligand>
        <name>AMP</name>
        <dbReference type="ChEBI" id="CHEBI:456215"/>
    </ligand>
</feature>
<evidence type="ECO:0000256" key="5">
    <source>
        <dbReference type="PIRSR" id="PIRSR623088-3"/>
    </source>
</evidence>
<dbReference type="STRING" id="35128.B8BX07"/>
<reference evidence="7 8" key="2">
    <citation type="journal article" date="2008" name="Nature">
        <title>The Phaeodactylum genome reveals the evolutionary history of diatom genomes.</title>
        <authorList>
            <person name="Bowler C."/>
            <person name="Allen A.E."/>
            <person name="Badger J.H."/>
            <person name="Grimwood J."/>
            <person name="Jabbari K."/>
            <person name="Kuo A."/>
            <person name="Maheswari U."/>
            <person name="Martens C."/>
            <person name="Maumus F."/>
            <person name="Otillar R.P."/>
            <person name="Rayko E."/>
            <person name="Salamov A."/>
            <person name="Vandepoele K."/>
            <person name="Beszteri B."/>
            <person name="Gruber A."/>
            <person name="Heijde M."/>
            <person name="Katinka M."/>
            <person name="Mock T."/>
            <person name="Valentin K."/>
            <person name="Verret F."/>
            <person name="Berges J.A."/>
            <person name="Brownlee C."/>
            <person name="Cadoret J.P."/>
            <person name="Chiovitti A."/>
            <person name="Choi C.J."/>
            <person name="Coesel S."/>
            <person name="De Martino A."/>
            <person name="Detter J.C."/>
            <person name="Durkin C."/>
            <person name="Falciatore A."/>
            <person name="Fournet J."/>
            <person name="Haruta M."/>
            <person name="Huysman M.J."/>
            <person name="Jenkins B.D."/>
            <person name="Jiroutova K."/>
            <person name="Jorgensen R.E."/>
            <person name="Joubert Y."/>
            <person name="Kaplan A."/>
            <person name="Kroger N."/>
            <person name="Kroth P.G."/>
            <person name="La Roche J."/>
            <person name="Lindquist E."/>
            <person name="Lommer M."/>
            <person name="Martin-Jezequel V."/>
            <person name="Lopez P.J."/>
            <person name="Lucas S."/>
            <person name="Mangogna M."/>
            <person name="McGinnis K."/>
            <person name="Medlin L.K."/>
            <person name="Montsant A."/>
            <person name="Oudot-Le Secq M.P."/>
            <person name="Napoli C."/>
            <person name="Obornik M."/>
            <person name="Parker M.S."/>
            <person name="Petit J.L."/>
            <person name="Porcel B.M."/>
            <person name="Poulsen N."/>
            <person name="Robison M."/>
            <person name="Rychlewski L."/>
            <person name="Rynearson T.A."/>
            <person name="Schmutz J."/>
            <person name="Shapiro H."/>
            <person name="Siaut M."/>
            <person name="Stanley M."/>
            <person name="Sussman M.R."/>
            <person name="Taylor A.R."/>
            <person name="Vardi A."/>
            <person name="von Dassow P."/>
            <person name="Vyverman W."/>
            <person name="Willis A."/>
            <person name="Wyrwicz L.S."/>
            <person name="Rokhsar D.S."/>
            <person name="Weissenbach J."/>
            <person name="Armbrust E.V."/>
            <person name="Green B.R."/>
            <person name="Van de Peer Y."/>
            <person name="Grigoriev I.V."/>
        </authorList>
    </citation>
    <scope>NUCLEOTIDE SEQUENCE [LARGE SCALE GENOMIC DNA]</scope>
    <source>
        <strain evidence="7 8">CCMP1335</strain>
    </source>
</reference>
<dbReference type="GO" id="GO:0004115">
    <property type="term" value="F:3',5'-cyclic-AMP phosphodiesterase activity"/>
    <property type="evidence" value="ECO:0000318"/>
    <property type="project" value="GO_Central"/>
</dbReference>
<feature type="binding site" evidence="4">
    <location>
        <position position="244"/>
    </location>
    <ligand>
        <name>AMP</name>
        <dbReference type="ChEBI" id="CHEBI:456215"/>
    </ligand>
</feature>
<dbReference type="CDD" id="cd00077">
    <property type="entry name" value="HDc"/>
    <property type="match status" value="1"/>
</dbReference>
<dbReference type="PANTHER" id="PTHR11347">
    <property type="entry name" value="CYCLIC NUCLEOTIDE PHOSPHODIESTERASE"/>
    <property type="match status" value="1"/>
</dbReference>
<feature type="binding site" evidence="5">
    <location>
        <position position="70"/>
    </location>
    <ligand>
        <name>Zn(2+)</name>
        <dbReference type="ChEBI" id="CHEBI:29105"/>
        <label>2</label>
    </ligand>
</feature>
<feature type="binding site" evidence="5">
    <location>
        <position position="69"/>
    </location>
    <ligand>
        <name>Zn(2+)</name>
        <dbReference type="ChEBI" id="CHEBI:29105"/>
        <label>1</label>
    </ligand>
</feature>
<keyword evidence="1 5" id="KW-0479">Metal-binding</keyword>
<sequence length="285" mass="31714">VEEFNLKPEVLCNFLRAVESDYSKENAYHNSVHAADVAQTTFALLRMGGDKYATTPLETFSIICAAFCHDMGHEGKSNAYHVNSKSDLAVIYNGVSVLENMHAARACRLLTSAPADMNLDILAGLSAQQQESFRALITQAILWTDMSHHFSKLAHIKSKISTHGRTAEAVKFYQNIEGRSMSTVLLFILHVADISNPAKPAPIFVEWCERSLNEFYEQGDAEKKAGLPVSPMCDRELTVKSDSQIGFIKYVVRPSFVTLSDLVPNVVDVILPLLESNLQYWEEGQ</sequence>
<dbReference type="InterPro" id="IPR002073">
    <property type="entry name" value="PDEase_catalytic_dom"/>
</dbReference>
<feature type="binding site" evidence="5">
    <location>
        <position position="70"/>
    </location>
    <ligand>
        <name>Zn(2+)</name>
        <dbReference type="ChEBI" id="CHEBI:29105"/>
        <label>1</label>
    </ligand>
</feature>
<feature type="active site" description="Proton donor" evidence="3">
    <location>
        <position position="29"/>
    </location>
</feature>
<evidence type="ECO:0000256" key="3">
    <source>
        <dbReference type="PIRSR" id="PIRSR623088-1"/>
    </source>
</evidence>
<dbReference type="GO" id="GO:0141162">
    <property type="term" value="P:negative regulation of cAMP/PKA signal transduction"/>
    <property type="evidence" value="ECO:0000318"/>
    <property type="project" value="GO_Central"/>
</dbReference>
<evidence type="ECO:0000313" key="8">
    <source>
        <dbReference type="Proteomes" id="UP000001449"/>
    </source>
</evidence>
<dbReference type="PRINTS" id="PR00387">
    <property type="entry name" value="PDIESTERASE1"/>
</dbReference>
<dbReference type="InterPro" id="IPR023174">
    <property type="entry name" value="PDEase_CS"/>
</dbReference>
<keyword evidence="2 7" id="KW-0378">Hydrolase</keyword>
<dbReference type="PROSITE" id="PS51845">
    <property type="entry name" value="PDEASE_I_2"/>
    <property type="match status" value="1"/>
</dbReference>
<dbReference type="OMA" id="EHFDEYN"/>
<protein>
    <submittedName>
        <fullName evidence="7">3',5'-cyclic amp phosphodiesterase</fullName>
        <ecNumber evidence="7">3.1.4.17</ecNumber>
    </submittedName>
</protein>
<evidence type="ECO:0000259" key="6">
    <source>
        <dbReference type="PROSITE" id="PS51845"/>
    </source>
</evidence>
<feature type="domain" description="PDEase" evidence="6">
    <location>
        <begin position="1"/>
        <end position="285"/>
    </location>
</feature>
<feature type="binding site" evidence="5">
    <location>
        <position position="193"/>
    </location>
    <ligand>
        <name>Zn(2+)</name>
        <dbReference type="ChEBI" id="CHEBI:29105"/>
        <label>1</label>
    </ligand>
</feature>
<dbReference type="GeneID" id="7441737"/>
<reference evidence="7 8" key="1">
    <citation type="journal article" date="2004" name="Science">
        <title>The genome of the diatom Thalassiosira pseudonana: ecology, evolution, and metabolism.</title>
        <authorList>
            <person name="Armbrust E.V."/>
            <person name="Berges J.A."/>
            <person name="Bowler C."/>
            <person name="Green B.R."/>
            <person name="Martinez D."/>
            <person name="Putnam N.H."/>
            <person name="Zhou S."/>
            <person name="Allen A.E."/>
            <person name="Apt K.E."/>
            <person name="Bechner M."/>
            <person name="Brzezinski M.A."/>
            <person name="Chaal B.K."/>
            <person name="Chiovitti A."/>
            <person name="Davis A.K."/>
            <person name="Demarest M.S."/>
            <person name="Detter J.C."/>
            <person name="Glavina T."/>
            <person name="Goodstein D."/>
            <person name="Hadi M.Z."/>
            <person name="Hellsten U."/>
            <person name="Hildebrand M."/>
            <person name="Jenkins B.D."/>
            <person name="Jurka J."/>
            <person name="Kapitonov V.V."/>
            <person name="Kroger N."/>
            <person name="Lau W.W."/>
            <person name="Lane T.W."/>
            <person name="Larimer F.W."/>
            <person name="Lippmeier J.C."/>
            <person name="Lucas S."/>
            <person name="Medina M."/>
            <person name="Montsant A."/>
            <person name="Obornik M."/>
            <person name="Parker M.S."/>
            <person name="Palenik B."/>
            <person name="Pazour G.J."/>
            <person name="Richardson P.M."/>
            <person name="Rynearson T.A."/>
            <person name="Saito M.A."/>
            <person name="Schwartz D.C."/>
            <person name="Thamatrakoln K."/>
            <person name="Valentin K."/>
            <person name="Vardi A."/>
            <person name="Wilkerson F.P."/>
            <person name="Rokhsar D.S."/>
        </authorList>
    </citation>
    <scope>NUCLEOTIDE SEQUENCE [LARGE SCALE GENOMIC DNA]</scope>
    <source>
        <strain evidence="7 8">CCMP1335</strain>
    </source>
</reference>
<dbReference type="Pfam" id="PF00233">
    <property type="entry name" value="PDEase_I"/>
    <property type="match status" value="1"/>
</dbReference>
<keyword evidence="8" id="KW-1185">Reference proteome</keyword>
<dbReference type="PaxDb" id="35128-Thaps32760"/>
<dbReference type="GO" id="GO:0007165">
    <property type="term" value="P:signal transduction"/>
    <property type="evidence" value="ECO:0007669"/>
    <property type="project" value="InterPro"/>
</dbReference>
<dbReference type="SUPFAM" id="SSF109604">
    <property type="entry name" value="HD-domain/PDEase-like"/>
    <property type="match status" value="1"/>
</dbReference>
<dbReference type="SMART" id="SM00471">
    <property type="entry name" value="HDc"/>
    <property type="match status" value="1"/>
</dbReference>
<proteinExistence type="predicted"/>
<name>B8BX07_THAPS</name>
<dbReference type="GO" id="GO:0047555">
    <property type="term" value="F:3',5'-cyclic-GMP phosphodiesterase activity"/>
    <property type="evidence" value="ECO:0000318"/>
    <property type="project" value="GO_Central"/>
</dbReference>
<dbReference type="KEGG" id="tps:THAPSDRAFT_32760"/>
<dbReference type="PROSITE" id="PS00126">
    <property type="entry name" value="PDEASE_I_1"/>
    <property type="match status" value="1"/>
</dbReference>
<feature type="non-terminal residue" evidence="7">
    <location>
        <position position="1"/>
    </location>
</feature>
<evidence type="ECO:0000256" key="4">
    <source>
        <dbReference type="PIRSR" id="PIRSR623088-2"/>
    </source>
</evidence>
<accession>B8BX07</accession>
<dbReference type="InterPro" id="IPR036971">
    <property type="entry name" value="PDEase_catalytic_dom_sf"/>
</dbReference>
<evidence type="ECO:0000313" key="7">
    <source>
        <dbReference type="EMBL" id="EED93626.1"/>
    </source>
</evidence>
<dbReference type="EMBL" id="CM000640">
    <property type="protein sequence ID" value="EED93626.1"/>
    <property type="molecule type" value="Genomic_DNA"/>
</dbReference>
<gene>
    <name evidence="7" type="ORF">THAPSDRAFT_32760</name>
</gene>
<organism evidence="7 8">
    <name type="scientific">Thalassiosira pseudonana</name>
    <name type="common">Marine diatom</name>
    <name type="synonym">Cyclotella nana</name>
    <dbReference type="NCBI Taxonomy" id="35128"/>
    <lineage>
        <taxon>Eukaryota</taxon>
        <taxon>Sar</taxon>
        <taxon>Stramenopiles</taxon>
        <taxon>Ochrophyta</taxon>
        <taxon>Bacillariophyta</taxon>
        <taxon>Coscinodiscophyceae</taxon>
        <taxon>Thalassiosirophycidae</taxon>
        <taxon>Thalassiosirales</taxon>
        <taxon>Thalassiosiraceae</taxon>
        <taxon>Thalassiosira</taxon>
    </lineage>
</organism>
<dbReference type="RefSeq" id="XP_002288190.1">
    <property type="nucleotide sequence ID" value="XM_002288154.1"/>
</dbReference>
<dbReference type="eggNOG" id="KOG3689">
    <property type="taxonomic scope" value="Eukaryota"/>
</dbReference>
<dbReference type="InParanoid" id="B8BX07"/>